<keyword evidence="1" id="KW-1133">Transmembrane helix</keyword>
<evidence type="ECO:0000313" key="4">
    <source>
        <dbReference type="Proteomes" id="UP000442990"/>
    </source>
</evidence>
<sequence>MMMRLPPRFLQLLRGDVLRLIHRLRNHTTDLLLLAVPIAAALWWGSGRADTALSAAYFYEPDEGLSRFLVSLRATVWVPVLVAFIVVLGLRRHRSAVLRREGGRQSDYVWEVALRGGLFTLPAAIMLLSQFGGAITRYVPLVTGLLLVQTLSWLVHRPLWQSRPPSRSGHRPPPTLLWHRTPRQLLLGLHGADGDDEALSAAVAAFEEFDARGDRATAAYCIARYIETCTTYSRWGQVEKAMLSVRARWQEDEDPLPLLAARAWFAEQIGDEVQAAQLGARLRKATEEAASVPLRLRLLGCSPDGGTPGARRFFLASWCRADDTLLQITLDEARALAGLPPGRMAGAYDPVLAPRPTDAFTLARRVQRCANDVLQDGRDLMDKDARARIALLSGEAAELAAAVLAGARHEQDAIRVYLEAYRAYGRIAHRAGTGRSLASSAVCILRTVRPNSGPDADGGHRRLDPITEVKSQAVNDALDLSRVGIYLMEEVTGELREAAHWSAAMRAAERLHAALLDEIAASPRHSKGAETALWLLEARKRASLTGALVAALGDAETRTPQAQAQFAALRAAESSMRLGHVDNPALLSPEQQTALEKSAGRRASVWAVVRAHRNRFPAGSITDVSGLLDRLGHETALVYRAARLTEGWQFDIVTLSRHTGARHTRTAITSPHALVLALDRLERQPRWETLTHLAKFYNKPMYRPDWSTLSRALLPPELLETLARSRHAYVSPASKTATSHQGSGEPPVLLIVPDGPLGGIPWAGLPLEDGTALIEHADVAMTPGIGQLRWEDTDSKSSRRPRRVLLHYSPQEHTGSAEWAALHSQDHLTAVATHRAEDLITELAKQDWDVAQIVGHGYRLPSDTAPHLDAQHSWEPGHAPGPWSAAPDSRGTLRLADGTAFSDASALRYAWPETVALANCWLGLLHTRDGHSAVGFPVACMLGGAKTVLGAVGPISSGPGLRLFGVALRDHVGGTPLLRSLGEHMRTSLADERRHLAAGKMPSQRHQTRSGANRWATTALWTTRSPSAVPPADDLNEYWLSANLTPAYRRTIRDRFLSPRHRLRQVPVTAGNFRDRMSPDTAVNNAYVATVTVIMALVVFLMVSLNSMRDSGVTAQPPGSIGVALTVTATLDGKTVPAISWVAPGSPAAAAGLRPGDAVFSVEDTRVYSPRHFCDLLRRGHPGVRKNLIINRGFSLSQHSPRLAARSRFETSYHSAPGGGGAFC</sequence>
<evidence type="ECO:0000313" key="3">
    <source>
        <dbReference type="EMBL" id="KAB1978806.1"/>
    </source>
</evidence>
<accession>A0A7J5D6A3</accession>
<dbReference type="InterPro" id="IPR041489">
    <property type="entry name" value="PDZ_6"/>
</dbReference>
<proteinExistence type="predicted"/>
<dbReference type="SUPFAM" id="SSF50156">
    <property type="entry name" value="PDZ domain-like"/>
    <property type="match status" value="1"/>
</dbReference>
<comment type="caution">
    <text evidence="3">The sequence shown here is derived from an EMBL/GenBank/DDBJ whole genome shotgun (WGS) entry which is preliminary data.</text>
</comment>
<evidence type="ECO:0000259" key="2">
    <source>
        <dbReference type="PROSITE" id="PS50106"/>
    </source>
</evidence>
<reference evidence="3 4" key="1">
    <citation type="submission" date="2019-09" db="EMBL/GenBank/DDBJ databases">
        <title>Isolation and identification of active actinomycetes.</title>
        <authorList>
            <person name="Yu Z."/>
            <person name="Han C."/>
            <person name="Yu B."/>
        </authorList>
    </citation>
    <scope>NUCLEOTIDE SEQUENCE [LARGE SCALE GENOMIC DNA]</scope>
    <source>
        <strain evidence="3 4">NEAU-H2</strain>
    </source>
</reference>
<keyword evidence="1" id="KW-0812">Transmembrane</keyword>
<dbReference type="InterPro" id="IPR001478">
    <property type="entry name" value="PDZ"/>
</dbReference>
<dbReference type="InterPro" id="IPR036034">
    <property type="entry name" value="PDZ_sf"/>
</dbReference>
<organism evidence="3 4">
    <name type="scientific">Streptomyces triticiradicis</name>
    <dbReference type="NCBI Taxonomy" id="2651189"/>
    <lineage>
        <taxon>Bacteria</taxon>
        <taxon>Bacillati</taxon>
        <taxon>Actinomycetota</taxon>
        <taxon>Actinomycetes</taxon>
        <taxon>Kitasatosporales</taxon>
        <taxon>Streptomycetaceae</taxon>
        <taxon>Streptomyces</taxon>
    </lineage>
</organism>
<gene>
    <name evidence="3" type="ORF">F8144_37730</name>
</gene>
<feature type="transmembrane region" description="Helical" evidence="1">
    <location>
        <begin position="112"/>
        <end position="132"/>
    </location>
</feature>
<keyword evidence="1" id="KW-0472">Membrane</keyword>
<name>A0A7J5D6A3_9ACTN</name>
<dbReference type="InterPro" id="IPR024983">
    <property type="entry name" value="CHAT_dom"/>
</dbReference>
<dbReference type="Gene3D" id="2.30.42.10">
    <property type="match status" value="1"/>
</dbReference>
<dbReference type="Pfam" id="PF17820">
    <property type="entry name" value="PDZ_6"/>
    <property type="match status" value="1"/>
</dbReference>
<dbReference type="EMBL" id="WBKG01000047">
    <property type="protein sequence ID" value="KAB1978806.1"/>
    <property type="molecule type" value="Genomic_DNA"/>
</dbReference>
<dbReference type="SMART" id="SM00228">
    <property type="entry name" value="PDZ"/>
    <property type="match status" value="1"/>
</dbReference>
<dbReference type="Pfam" id="PF12770">
    <property type="entry name" value="CHAT"/>
    <property type="match status" value="1"/>
</dbReference>
<keyword evidence="4" id="KW-1185">Reference proteome</keyword>
<protein>
    <submittedName>
        <fullName evidence="3">CHAT domain-containing protein</fullName>
    </submittedName>
</protein>
<dbReference type="PROSITE" id="PS50106">
    <property type="entry name" value="PDZ"/>
    <property type="match status" value="1"/>
</dbReference>
<evidence type="ECO:0000256" key="1">
    <source>
        <dbReference type="SAM" id="Phobius"/>
    </source>
</evidence>
<feature type="transmembrane region" description="Helical" evidence="1">
    <location>
        <begin position="1086"/>
        <end position="1105"/>
    </location>
</feature>
<dbReference type="Proteomes" id="UP000442990">
    <property type="component" value="Unassembled WGS sequence"/>
</dbReference>
<dbReference type="AlphaFoldDB" id="A0A7J5D6A3"/>
<feature type="transmembrane region" description="Helical" evidence="1">
    <location>
        <begin position="70"/>
        <end position="91"/>
    </location>
</feature>
<feature type="domain" description="PDZ" evidence="2">
    <location>
        <begin position="1102"/>
        <end position="1167"/>
    </location>
</feature>